<dbReference type="EMBL" id="GL732524">
    <property type="protein sequence ID" value="EFX89638.1"/>
    <property type="molecule type" value="Genomic_DNA"/>
</dbReference>
<dbReference type="PROSITE" id="PS50106">
    <property type="entry name" value="PDZ"/>
    <property type="match status" value="1"/>
</dbReference>
<dbReference type="KEGG" id="dpx:DAPPUDRAFT_94924"/>
<evidence type="ECO:0000313" key="3">
    <source>
        <dbReference type="EMBL" id="EFX89638.1"/>
    </source>
</evidence>
<feature type="region of interest" description="Disordered" evidence="1">
    <location>
        <begin position="646"/>
        <end position="697"/>
    </location>
</feature>
<evidence type="ECO:0000256" key="1">
    <source>
        <dbReference type="SAM" id="MobiDB-lite"/>
    </source>
</evidence>
<dbReference type="STRING" id="6669.E9FTG7"/>
<feature type="region of interest" description="Disordered" evidence="1">
    <location>
        <begin position="448"/>
        <end position="467"/>
    </location>
</feature>
<sequence>MDMDQQHQQSHHHNVGFSQRRNASLQRSQDSGALTDWSGGSRGSPTRQSLHSLERDDRHKYVTVLTVNGGLDLQDPQVQTTTTTTTKDDPVHHRHSDLDDFVTVLSVGVQPKNLDDDNEDETAGPSSIGVGSVCLSLSGFVEEVACVTRLPGQKLGFGLKFDGGNECSLPIQRLFIQSCAEGSPASNVHCSWGRLVEADEIVEIDGANIRNTLNRLQVVEMLKDSQQDVLSLKIRHYWDDGKRADIMEHLNSFSQPAVHHPPAVVIEAKPPVTRKVSVRHQQQQERAVDVPEELLIQSVMRLGQRKDGGWTKGHHPLIDEPPPVLINGNRVAASGAVTVVSTPSKPPRNNRPQHSRSFNAAHHHNHKDVDPHLKMMREEGQMAQAPATLPRTKLGELTGGQQPEPKERQRRSILTVNADDWGIPQPAEVYTNLIAEEDKRMMMMMSSIEASSSSSATESESESNSSVSTVVDNWSVLSSSSGGDPFGDFGEHEEFREFYHHHHQPSADVNLSSGNHQLAIVGDQQLGLPDVVTPESTLSVLIEPPETFLDPGPTSISPTLSSEDSHLHLHHQQDASSDSGASSGGSELHLGESDEELRAFQQMESALEMEKLERDRHAISGPTAVEFHNNIKNNNDNFQVSGVIERSDDRTQQQQQPDTSAICVPDTQYQQQQQPAAAAGAAEDEPAVECQPEEPVK</sequence>
<accession>E9FTG7</accession>
<reference evidence="3 4" key="1">
    <citation type="journal article" date="2011" name="Science">
        <title>The ecoresponsive genome of Daphnia pulex.</title>
        <authorList>
            <person name="Colbourne J.K."/>
            <person name="Pfrender M.E."/>
            <person name="Gilbert D."/>
            <person name="Thomas W.K."/>
            <person name="Tucker A."/>
            <person name="Oakley T.H."/>
            <person name="Tokishita S."/>
            <person name="Aerts A."/>
            <person name="Arnold G.J."/>
            <person name="Basu M.K."/>
            <person name="Bauer D.J."/>
            <person name="Caceres C.E."/>
            <person name="Carmel L."/>
            <person name="Casola C."/>
            <person name="Choi J.H."/>
            <person name="Detter J.C."/>
            <person name="Dong Q."/>
            <person name="Dusheyko S."/>
            <person name="Eads B.D."/>
            <person name="Frohlich T."/>
            <person name="Geiler-Samerotte K.A."/>
            <person name="Gerlach D."/>
            <person name="Hatcher P."/>
            <person name="Jogdeo S."/>
            <person name="Krijgsveld J."/>
            <person name="Kriventseva E.V."/>
            <person name="Kultz D."/>
            <person name="Laforsch C."/>
            <person name="Lindquist E."/>
            <person name="Lopez J."/>
            <person name="Manak J.R."/>
            <person name="Muller J."/>
            <person name="Pangilinan J."/>
            <person name="Patwardhan R.P."/>
            <person name="Pitluck S."/>
            <person name="Pritham E.J."/>
            <person name="Rechtsteiner A."/>
            <person name="Rho M."/>
            <person name="Rogozin I.B."/>
            <person name="Sakarya O."/>
            <person name="Salamov A."/>
            <person name="Schaack S."/>
            <person name="Shapiro H."/>
            <person name="Shiga Y."/>
            <person name="Skalitzky C."/>
            <person name="Smith Z."/>
            <person name="Souvorov A."/>
            <person name="Sung W."/>
            <person name="Tang Z."/>
            <person name="Tsuchiya D."/>
            <person name="Tu H."/>
            <person name="Vos H."/>
            <person name="Wang M."/>
            <person name="Wolf Y.I."/>
            <person name="Yamagata H."/>
            <person name="Yamada T."/>
            <person name="Ye Y."/>
            <person name="Shaw J.R."/>
            <person name="Andrews J."/>
            <person name="Crease T.J."/>
            <person name="Tang H."/>
            <person name="Lucas S.M."/>
            <person name="Robertson H.M."/>
            <person name="Bork P."/>
            <person name="Koonin E.V."/>
            <person name="Zdobnov E.M."/>
            <person name="Grigoriev I.V."/>
            <person name="Lynch M."/>
            <person name="Boore J.L."/>
        </authorList>
    </citation>
    <scope>NUCLEOTIDE SEQUENCE [LARGE SCALE GENOMIC DNA]</scope>
</reference>
<feature type="compositionally biased region" description="Low complexity" evidence="1">
    <location>
        <begin position="574"/>
        <end position="588"/>
    </location>
</feature>
<feature type="region of interest" description="Disordered" evidence="1">
    <location>
        <begin position="73"/>
        <end position="94"/>
    </location>
</feature>
<proteinExistence type="predicted"/>
<dbReference type="OrthoDB" id="42382at2759"/>
<evidence type="ECO:0000259" key="2">
    <source>
        <dbReference type="PROSITE" id="PS50106"/>
    </source>
</evidence>
<feature type="compositionally biased region" description="Polar residues" evidence="1">
    <location>
        <begin position="16"/>
        <end position="32"/>
    </location>
</feature>
<dbReference type="Gene3D" id="2.30.42.10">
    <property type="match status" value="1"/>
</dbReference>
<feature type="compositionally biased region" description="Basic and acidic residues" evidence="1">
    <location>
        <begin position="563"/>
        <end position="573"/>
    </location>
</feature>
<dbReference type="HOGENOM" id="CLU_395516_0_0_1"/>
<feature type="domain" description="PDZ" evidence="2">
    <location>
        <begin position="147"/>
        <end position="229"/>
    </location>
</feature>
<dbReference type="SUPFAM" id="SSF50156">
    <property type="entry name" value="PDZ domain-like"/>
    <property type="match status" value="1"/>
</dbReference>
<dbReference type="SMART" id="SM00228">
    <property type="entry name" value="PDZ"/>
    <property type="match status" value="1"/>
</dbReference>
<dbReference type="eggNOG" id="KOG3528">
    <property type="taxonomic scope" value="Eukaryota"/>
</dbReference>
<keyword evidence="4" id="KW-1185">Reference proteome</keyword>
<evidence type="ECO:0000313" key="4">
    <source>
        <dbReference type="Proteomes" id="UP000000305"/>
    </source>
</evidence>
<feature type="compositionally biased region" description="Low complexity" evidence="1">
    <location>
        <begin position="668"/>
        <end position="681"/>
    </location>
</feature>
<protein>
    <recommendedName>
        <fullName evidence="2">PDZ domain-containing protein</fullName>
    </recommendedName>
</protein>
<feature type="region of interest" description="Disordered" evidence="1">
    <location>
        <begin position="544"/>
        <end position="589"/>
    </location>
</feature>
<dbReference type="InterPro" id="IPR001478">
    <property type="entry name" value="PDZ"/>
</dbReference>
<dbReference type="CDD" id="cd00136">
    <property type="entry name" value="PDZ_canonical"/>
    <property type="match status" value="1"/>
</dbReference>
<organism evidence="3 4">
    <name type="scientific">Daphnia pulex</name>
    <name type="common">Water flea</name>
    <dbReference type="NCBI Taxonomy" id="6669"/>
    <lineage>
        <taxon>Eukaryota</taxon>
        <taxon>Metazoa</taxon>
        <taxon>Ecdysozoa</taxon>
        <taxon>Arthropoda</taxon>
        <taxon>Crustacea</taxon>
        <taxon>Branchiopoda</taxon>
        <taxon>Diplostraca</taxon>
        <taxon>Cladocera</taxon>
        <taxon>Anomopoda</taxon>
        <taxon>Daphniidae</taxon>
        <taxon>Daphnia</taxon>
    </lineage>
</organism>
<gene>
    <name evidence="3" type="ORF">DAPPUDRAFT_94924</name>
</gene>
<feature type="region of interest" description="Disordered" evidence="1">
    <location>
        <begin position="1"/>
        <end position="55"/>
    </location>
</feature>
<dbReference type="InterPro" id="IPR036034">
    <property type="entry name" value="PDZ_sf"/>
</dbReference>
<dbReference type="InParanoid" id="E9FTG7"/>
<name>E9FTG7_DAPPU</name>
<dbReference type="Pfam" id="PF00595">
    <property type="entry name" value="PDZ"/>
    <property type="match status" value="1"/>
</dbReference>
<dbReference type="AlphaFoldDB" id="E9FTG7"/>
<feature type="region of interest" description="Disordered" evidence="1">
    <location>
        <begin position="381"/>
        <end position="409"/>
    </location>
</feature>
<feature type="region of interest" description="Disordered" evidence="1">
    <location>
        <begin position="339"/>
        <end position="366"/>
    </location>
</feature>
<dbReference type="Proteomes" id="UP000000305">
    <property type="component" value="Unassembled WGS sequence"/>
</dbReference>